<proteinExistence type="predicted"/>
<dbReference type="GO" id="GO:0004519">
    <property type="term" value="F:endonuclease activity"/>
    <property type="evidence" value="ECO:0007669"/>
    <property type="project" value="UniProtKB-KW"/>
</dbReference>
<protein>
    <submittedName>
        <fullName evidence="9">Uncharacterized protein LOC101490967</fullName>
    </submittedName>
</protein>
<keyword evidence="2" id="KW-0548">Nucleotidyltransferase</keyword>
<dbReference type="InterPro" id="IPR043128">
    <property type="entry name" value="Rev_trsase/Diguanyl_cyclase"/>
</dbReference>
<dbReference type="RefSeq" id="XP_004506779.1">
    <property type="nucleotide sequence ID" value="XM_004506722.1"/>
</dbReference>
<dbReference type="eggNOG" id="KOG0017">
    <property type="taxonomic scope" value="Eukaryota"/>
</dbReference>
<dbReference type="InterPro" id="IPR041373">
    <property type="entry name" value="RT_RNaseH"/>
</dbReference>
<reference evidence="9" key="2">
    <citation type="submission" date="2025-08" db="UniProtKB">
        <authorList>
            <consortium name="RefSeq"/>
        </authorList>
    </citation>
    <scope>IDENTIFICATION</scope>
    <source>
        <tissue evidence="9">Etiolated seedlings</tissue>
    </source>
</reference>
<keyword evidence="5" id="KW-0378">Hydrolase</keyword>
<evidence type="ECO:0000313" key="8">
    <source>
        <dbReference type="Proteomes" id="UP000087171"/>
    </source>
</evidence>
<accession>A0A1S2YM41</accession>
<dbReference type="PANTHER" id="PTHR34072">
    <property type="entry name" value="ENZYMATIC POLYPROTEIN-RELATED"/>
    <property type="match status" value="1"/>
</dbReference>
<dbReference type="GO" id="GO:0003964">
    <property type="term" value="F:RNA-directed DNA polymerase activity"/>
    <property type="evidence" value="ECO:0007669"/>
    <property type="project" value="UniProtKB-KW"/>
</dbReference>
<evidence type="ECO:0000256" key="4">
    <source>
        <dbReference type="ARBA" id="ARBA00022759"/>
    </source>
</evidence>
<dbReference type="GO" id="GO:0016787">
    <property type="term" value="F:hydrolase activity"/>
    <property type="evidence" value="ECO:0007669"/>
    <property type="project" value="UniProtKB-KW"/>
</dbReference>
<evidence type="ECO:0000259" key="7">
    <source>
        <dbReference type="Pfam" id="PF17917"/>
    </source>
</evidence>
<keyword evidence="6" id="KW-0695">RNA-directed DNA polymerase</keyword>
<evidence type="ECO:0000256" key="5">
    <source>
        <dbReference type="ARBA" id="ARBA00022801"/>
    </source>
</evidence>
<reference evidence="8" key="1">
    <citation type="journal article" date="2013" name="Nat. Biotechnol.">
        <title>Draft genome sequence of chickpea (Cicer arietinum) provides a resource for trait improvement.</title>
        <authorList>
            <person name="Varshney R.K."/>
            <person name="Song C."/>
            <person name="Saxena R.K."/>
            <person name="Azam S."/>
            <person name="Yu S."/>
            <person name="Sharpe A.G."/>
            <person name="Cannon S."/>
            <person name="Baek J."/>
            <person name="Rosen B.D."/>
            <person name="Tar'an B."/>
            <person name="Millan T."/>
            <person name="Zhang X."/>
            <person name="Ramsay L.D."/>
            <person name="Iwata A."/>
            <person name="Wang Y."/>
            <person name="Nelson W."/>
            <person name="Farmer A.D."/>
            <person name="Gaur P.M."/>
            <person name="Soderlund C."/>
            <person name="Penmetsa R.V."/>
            <person name="Xu C."/>
            <person name="Bharti A.K."/>
            <person name="He W."/>
            <person name="Winter P."/>
            <person name="Zhao S."/>
            <person name="Hane J.K."/>
            <person name="Carrasquilla-Garcia N."/>
            <person name="Condie J.A."/>
            <person name="Upadhyaya H.D."/>
            <person name="Luo M.C."/>
            <person name="Thudi M."/>
            <person name="Gowda C.L."/>
            <person name="Singh N.P."/>
            <person name="Lichtenzveig J."/>
            <person name="Gali K.K."/>
            <person name="Rubio J."/>
            <person name="Nadarajan N."/>
            <person name="Dolezel J."/>
            <person name="Bansal K.C."/>
            <person name="Xu X."/>
            <person name="Edwards D."/>
            <person name="Zhang G."/>
            <person name="Kahl G."/>
            <person name="Gil J."/>
            <person name="Singh K.B."/>
            <person name="Datta S.K."/>
            <person name="Jackson S.A."/>
            <person name="Wang J."/>
            <person name="Cook D.R."/>
        </authorList>
    </citation>
    <scope>NUCLEOTIDE SEQUENCE [LARGE SCALE GENOMIC DNA]</scope>
    <source>
        <strain evidence="8">cv. CDC Frontier</strain>
    </source>
</reference>
<dbReference type="OrthoDB" id="1435064at2759"/>
<keyword evidence="3" id="KW-0540">Nuclease</keyword>
<dbReference type="AlphaFoldDB" id="A0A1S2YM41"/>
<name>A0A1S2YM41_CICAR</name>
<keyword evidence="1" id="KW-0808">Transferase</keyword>
<dbReference type="Proteomes" id="UP000087171">
    <property type="component" value="Chromosome Ca6"/>
</dbReference>
<dbReference type="InterPro" id="IPR043502">
    <property type="entry name" value="DNA/RNA_pol_sf"/>
</dbReference>
<dbReference type="KEGG" id="cam:101490967"/>
<evidence type="ECO:0000313" key="9">
    <source>
        <dbReference type="RefSeq" id="XP_004506779.1"/>
    </source>
</evidence>
<evidence type="ECO:0000256" key="6">
    <source>
        <dbReference type="ARBA" id="ARBA00022918"/>
    </source>
</evidence>
<keyword evidence="8" id="KW-1185">Reference proteome</keyword>
<sequence>MAWNQPQLVIEIRSLLGLVRHYRRIIEGFAKIVASLIQLTKKNQLYAWIEIKQVAAYASRKLKVHEKDYPTHNMELAAIANEMDVVIKDFEFTSHYHPMKANMVDDSLSRKRVHHLFVILKGLELLENFHDLDPNLDSS</sequence>
<dbReference type="Pfam" id="PF17917">
    <property type="entry name" value="RT_RNaseH"/>
    <property type="match status" value="1"/>
</dbReference>
<dbReference type="PaxDb" id="3827-XP_004506779.1"/>
<keyword evidence="4" id="KW-0255">Endonuclease</keyword>
<evidence type="ECO:0000256" key="3">
    <source>
        <dbReference type="ARBA" id="ARBA00022722"/>
    </source>
</evidence>
<gene>
    <name evidence="9" type="primary">LOC101490967</name>
</gene>
<evidence type="ECO:0000256" key="2">
    <source>
        <dbReference type="ARBA" id="ARBA00022695"/>
    </source>
</evidence>
<feature type="domain" description="Reverse transcriptase RNase H-like" evidence="7">
    <location>
        <begin position="34"/>
        <end position="83"/>
    </location>
</feature>
<dbReference type="GeneID" id="101490967"/>
<organism evidence="8 9">
    <name type="scientific">Cicer arietinum</name>
    <name type="common">Chickpea</name>
    <name type="synonym">Garbanzo</name>
    <dbReference type="NCBI Taxonomy" id="3827"/>
    <lineage>
        <taxon>Eukaryota</taxon>
        <taxon>Viridiplantae</taxon>
        <taxon>Streptophyta</taxon>
        <taxon>Embryophyta</taxon>
        <taxon>Tracheophyta</taxon>
        <taxon>Spermatophyta</taxon>
        <taxon>Magnoliopsida</taxon>
        <taxon>eudicotyledons</taxon>
        <taxon>Gunneridae</taxon>
        <taxon>Pentapetalae</taxon>
        <taxon>rosids</taxon>
        <taxon>fabids</taxon>
        <taxon>Fabales</taxon>
        <taxon>Fabaceae</taxon>
        <taxon>Papilionoideae</taxon>
        <taxon>50 kb inversion clade</taxon>
        <taxon>NPAAA clade</taxon>
        <taxon>Hologalegina</taxon>
        <taxon>IRL clade</taxon>
        <taxon>Cicereae</taxon>
        <taxon>Cicer</taxon>
    </lineage>
</organism>
<dbReference type="PANTHER" id="PTHR34072:SF52">
    <property type="entry name" value="RIBONUCLEASE H"/>
    <property type="match status" value="1"/>
</dbReference>
<evidence type="ECO:0000256" key="1">
    <source>
        <dbReference type="ARBA" id="ARBA00022679"/>
    </source>
</evidence>
<dbReference type="Gene3D" id="3.30.70.270">
    <property type="match status" value="1"/>
</dbReference>
<dbReference type="SUPFAM" id="SSF56672">
    <property type="entry name" value="DNA/RNA polymerases"/>
    <property type="match status" value="1"/>
</dbReference>